<evidence type="ECO:0000256" key="1">
    <source>
        <dbReference type="ARBA" id="ARBA00003732"/>
    </source>
</evidence>
<evidence type="ECO:0000313" key="6">
    <source>
        <dbReference type="EMBL" id="KAK3220912.1"/>
    </source>
</evidence>
<keyword evidence="3" id="KW-0863">Zinc-finger</keyword>
<dbReference type="Gene3D" id="1.20.5.4770">
    <property type="match status" value="1"/>
</dbReference>
<reference evidence="6" key="1">
    <citation type="journal article" date="2023" name="Plant J.">
        <title>Genome sequences and population genomics provide insights into the demographic history, inbreeding, and mutation load of two 'living fossil' tree species of Dipteronia.</title>
        <authorList>
            <person name="Feng Y."/>
            <person name="Comes H.P."/>
            <person name="Chen J."/>
            <person name="Zhu S."/>
            <person name="Lu R."/>
            <person name="Zhang X."/>
            <person name="Li P."/>
            <person name="Qiu J."/>
            <person name="Olsen K.M."/>
            <person name="Qiu Y."/>
        </authorList>
    </citation>
    <scope>NUCLEOTIDE SEQUENCE</scope>
    <source>
        <strain evidence="6">NBL</strain>
    </source>
</reference>
<dbReference type="SUPFAM" id="SSF57716">
    <property type="entry name" value="Glucocorticoid receptor-like (DNA-binding domain)"/>
    <property type="match status" value="1"/>
</dbReference>
<dbReference type="GO" id="GO:0003677">
    <property type="term" value="F:DNA binding"/>
    <property type="evidence" value="ECO:0007669"/>
    <property type="project" value="InterPro"/>
</dbReference>
<dbReference type="EMBL" id="JANJYJ010000004">
    <property type="protein sequence ID" value="KAK3220912.1"/>
    <property type="molecule type" value="Genomic_DNA"/>
</dbReference>
<feature type="domain" description="A20-type" evidence="5">
    <location>
        <begin position="10"/>
        <end position="44"/>
    </location>
</feature>
<dbReference type="PROSITE" id="PS51036">
    <property type="entry name" value="ZF_A20"/>
    <property type="match status" value="1"/>
</dbReference>
<evidence type="ECO:0000256" key="3">
    <source>
        <dbReference type="ARBA" id="ARBA00022771"/>
    </source>
</evidence>
<proteinExistence type="predicted"/>
<evidence type="ECO:0000256" key="4">
    <source>
        <dbReference type="ARBA" id="ARBA00022833"/>
    </source>
</evidence>
<protein>
    <recommendedName>
        <fullName evidence="5">A20-type domain-containing protein</fullName>
    </recommendedName>
</protein>
<evidence type="ECO:0000259" key="5">
    <source>
        <dbReference type="PROSITE" id="PS51036"/>
    </source>
</evidence>
<accession>A0AAE0EAR2</accession>
<comment type="caution">
    <text evidence="6">The sequence shown here is derived from an EMBL/GenBank/DDBJ whole genome shotgun (WGS) entry which is preliminary data.</text>
</comment>
<dbReference type="Proteomes" id="UP001281410">
    <property type="component" value="Unassembled WGS sequence"/>
</dbReference>
<comment type="function">
    <text evidence="1">May be involved in environmental stress response.</text>
</comment>
<evidence type="ECO:0000313" key="7">
    <source>
        <dbReference type="Proteomes" id="UP001281410"/>
    </source>
</evidence>
<dbReference type="AlphaFoldDB" id="A0AAE0EAR2"/>
<dbReference type="SMART" id="SM00259">
    <property type="entry name" value="ZnF_A20"/>
    <property type="match status" value="1"/>
</dbReference>
<keyword evidence="7" id="KW-1185">Reference proteome</keyword>
<dbReference type="Pfam" id="PF01754">
    <property type="entry name" value="zf-A20"/>
    <property type="match status" value="1"/>
</dbReference>
<evidence type="ECO:0000256" key="2">
    <source>
        <dbReference type="ARBA" id="ARBA00022723"/>
    </source>
</evidence>
<name>A0AAE0EAR2_9ROSI</name>
<dbReference type="InterPro" id="IPR002653">
    <property type="entry name" value="Znf_A20"/>
</dbReference>
<keyword evidence="4" id="KW-0862">Zinc</keyword>
<dbReference type="GO" id="GO:0008270">
    <property type="term" value="F:zinc ion binding"/>
    <property type="evidence" value="ECO:0007669"/>
    <property type="project" value="UniProtKB-KW"/>
</dbReference>
<gene>
    <name evidence="6" type="ORF">Dsin_014882</name>
</gene>
<organism evidence="6 7">
    <name type="scientific">Dipteronia sinensis</name>
    <dbReference type="NCBI Taxonomy" id="43782"/>
    <lineage>
        <taxon>Eukaryota</taxon>
        <taxon>Viridiplantae</taxon>
        <taxon>Streptophyta</taxon>
        <taxon>Embryophyta</taxon>
        <taxon>Tracheophyta</taxon>
        <taxon>Spermatophyta</taxon>
        <taxon>Magnoliopsida</taxon>
        <taxon>eudicotyledons</taxon>
        <taxon>Gunneridae</taxon>
        <taxon>Pentapetalae</taxon>
        <taxon>rosids</taxon>
        <taxon>malvids</taxon>
        <taxon>Sapindales</taxon>
        <taxon>Sapindaceae</taxon>
        <taxon>Hippocastanoideae</taxon>
        <taxon>Acereae</taxon>
        <taxon>Dipteronia</taxon>
    </lineage>
</organism>
<sequence>MDSRTTSNATSGRGLCVKGCGFYGSEETKNMCSKCNNHYLKTQIPYNRQRLESSSSVMQCTIEWVQ</sequence>
<keyword evidence="2" id="KW-0479">Metal-binding</keyword>